<dbReference type="AlphaFoldDB" id="A0A6N6K3E8"/>
<dbReference type="Pfam" id="PF03692">
    <property type="entry name" value="CxxCxxCC"/>
    <property type="match status" value="1"/>
</dbReference>
<name>A0A6N6K3E8_9ENTR</name>
<dbReference type="Proteomes" id="UP000468420">
    <property type="component" value="Unassembled WGS sequence"/>
</dbReference>
<reference evidence="1 2" key="1">
    <citation type="submission" date="2018-08" db="EMBL/GenBank/DDBJ databases">
        <title>Complete genomic analysis of a Citrobacter pasteurii isolated from cockles (Cerastoderma edule) containing a new chromosomic qnrB allele.</title>
        <authorList>
            <person name="Rodrigues A."/>
            <person name="Baptista T."/>
            <person name="Quesada A."/>
            <person name="Campos M.J."/>
        </authorList>
    </citation>
    <scope>NUCLEOTIDE SEQUENCE [LARGE SCALE GENOMIC DNA]</scope>
    <source>
        <strain evidence="1 2">BA18</strain>
    </source>
</reference>
<sequence>MSCNSDQLPFPCIKCGLCCQRVSLAKETLFLDRGDGTCRYYDPASKGCSIYNERPDICRVDLQFTLHYTHLYTWEHFVELNLVVCCQLIEADESE</sequence>
<gene>
    <name evidence="1" type="ORF">DXF85_15940</name>
</gene>
<comment type="caution">
    <text evidence="1">The sequence shown here is derived from an EMBL/GenBank/DDBJ whole genome shotgun (WGS) entry which is preliminary data.</text>
</comment>
<evidence type="ECO:0000313" key="2">
    <source>
        <dbReference type="Proteomes" id="UP000468420"/>
    </source>
</evidence>
<accession>A0A6N6K3E8</accession>
<protein>
    <submittedName>
        <fullName evidence="1">YkgJ family cysteine cluster protein</fullName>
    </submittedName>
</protein>
<dbReference type="EMBL" id="QRDC01000013">
    <property type="protein sequence ID" value="KAA1276835.1"/>
    <property type="molecule type" value="Genomic_DNA"/>
</dbReference>
<organism evidence="1 2">
    <name type="scientific">Citrobacter pasteurii</name>
    <dbReference type="NCBI Taxonomy" id="1563222"/>
    <lineage>
        <taxon>Bacteria</taxon>
        <taxon>Pseudomonadati</taxon>
        <taxon>Pseudomonadota</taxon>
        <taxon>Gammaproteobacteria</taxon>
        <taxon>Enterobacterales</taxon>
        <taxon>Enterobacteriaceae</taxon>
        <taxon>Citrobacter</taxon>
    </lineage>
</organism>
<evidence type="ECO:0000313" key="1">
    <source>
        <dbReference type="EMBL" id="KAA1276835.1"/>
    </source>
</evidence>
<proteinExistence type="predicted"/>
<dbReference type="InterPro" id="IPR005358">
    <property type="entry name" value="Puta_zinc/iron-chelating_dom"/>
</dbReference>